<sequence length="179" mass="20096">MMSAEPTSLILSFSVPVLLLIKLKGQHLKMEGCLAFRTAPFAHAGIYGGANADISCSIPQIQDGRGPINPKGLQYYNNLIDELLSHGIPATCCYVTVIYHKHFKMNMGGWTSRKIINDFTAYADTLFHGNSSTEPYIVAHNILLAHSAAVRLYRRKYKYTQHGFVGLNLFAYRPHFIYK</sequence>
<keyword evidence="3" id="KW-0732">Signal</keyword>
<dbReference type="PANTHER" id="PTHR10353">
    <property type="entry name" value="GLYCOSYL HYDROLASE"/>
    <property type="match status" value="1"/>
</dbReference>
<evidence type="ECO:0000256" key="2">
    <source>
        <dbReference type="RuleBase" id="RU003690"/>
    </source>
</evidence>
<evidence type="ECO:0000256" key="3">
    <source>
        <dbReference type="SAM" id="SignalP"/>
    </source>
</evidence>
<dbReference type="InterPro" id="IPR001360">
    <property type="entry name" value="Glyco_hydro_1"/>
</dbReference>
<feature type="chain" id="PRO_5045168949" evidence="3">
    <location>
        <begin position="26"/>
        <end position="179"/>
    </location>
</feature>
<accession>A0ABS8VHA0</accession>
<dbReference type="SUPFAM" id="SSF51445">
    <property type="entry name" value="(Trans)glycosidases"/>
    <property type="match status" value="1"/>
</dbReference>
<proteinExistence type="inferred from homology"/>
<evidence type="ECO:0000256" key="1">
    <source>
        <dbReference type="ARBA" id="ARBA00010838"/>
    </source>
</evidence>
<dbReference type="EMBL" id="JACEIK010004699">
    <property type="protein sequence ID" value="MCD9646176.1"/>
    <property type="molecule type" value="Genomic_DNA"/>
</dbReference>
<dbReference type="Pfam" id="PF00232">
    <property type="entry name" value="Glyco_hydro_1"/>
    <property type="match status" value="1"/>
</dbReference>
<protein>
    <submittedName>
        <fullName evidence="4">Uncharacterized protein</fullName>
    </submittedName>
</protein>
<reference evidence="4 5" key="1">
    <citation type="journal article" date="2021" name="BMC Genomics">
        <title>Datura genome reveals duplications of psychoactive alkaloid biosynthetic genes and high mutation rate following tissue culture.</title>
        <authorList>
            <person name="Rajewski A."/>
            <person name="Carter-House D."/>
            <person name="Stajich J."/>
            <person name="Litt A."/>
        </authorList>
    </citation>
    <scope>NUCLEOTIDE SEQUENCE [LARGE SCALE GENOMIC DNA]</scope>
    <source>
        <strain evidence="4">AR-01</strain>
    </source>
</reference>
<comment type="caution">
    <text evidence="4">The sequence shown here is derived from an EMBL/GenBank/DDBJ whole genome shotgun (WGS) entry which is preliminary data.</text>
</comment>
<evidence type="ECO:0000313" key="5">
    <source>
        <dbReference type="Proteomes" id="UP000823775"/>
    </source>
</evidence>
<comment type="similarity">
    <text evidence="1 2">Belongs to the glycosyl hydrolase 1 family.</text>
</comment>
<keyword evidence="5" id="KW-1185">Reference proteome</keyword>
<evidence type="ECO:0000313" key="4">
    <source>
        <dbReference type="EMBL" id="MCD9646176.1"/>
    </source>
</evidence>
<dbReference type="PANTHER" id="PTHR10353:SF29">
    <property type="entry name" value="BETA-GLUCOSIDASE 11"/>
    <property type="match status" value="1"/>
</dbReference>
<feature type="signal peptide" evidence="3">
    <location>
        <begin position="1"/>
        <end position="25"/>
    </location>
</feature>
<gene>
    <name evidence="4" type="ORF">HAX54_035761</name>
</gene>
<name>A0ABS8VHA0_DATST</name>
<dbReference type="InterPro" id="IPR017853">
    <property type="entry name" value="GH"/>
</dbReference>
<organism evidence="4 5">
    <name type="scientific">Datura stramonium</name>
    <name type="common">Jimsonweed</name>
    <name type="synonym">Common thornapple</name>
    <dbReference type="NCBI Taxonomy" id="4076"/>
    <lineage>
        <taxon>Eukaryota</taxon>
        <taxon>Viridiplantae</taxon>
        <taxon>Streptophyta</taxon>
        <taxon>Embryophyta</taxon>
        <taxon>Tracheophyta</taxon>
        <taxon>Spermatophyta</taxon>
        <taxon>Magnoliopsida</taxon>
        <taxon>eudicotyledons</taxon>
        <taxon>Gunneridae</taxon>
        <taxon>Pentapetalae</taxon>
        <taxon>asterids</taxon>
        <taxon>lamiids</taxon>
        <taxon>Solanales</taxon>
        <taxon>Solanaceae</taxon>
        <taxon>Solanoideae</taxon>
        <taxon>Datureae</taxon>
        <taxon>Datura</taxon>
    </lineage>
</organism>
<dbReference type="Proteomes" id="UP000823775">
    <property type="component" value="Unassembled WGS sequence"/>
</dbReference>
<dbReference type="Gene3D" id="3.20.20.80">
    <property type="entry name" value="Glycosidases"/>
    <property type="match status" value="2"/>
</dbReference>